<keyword evidence="4 7" id="KW-0812">Transmembrane</keyword>
<dbReference type="AlphaFoldDB" id="A0A1I4E699"/>
<sequence>MPIGRMLARRLVLVVPLLFVILLGTFMLVRLSGQDPVGLLAGPTATAAEIELVRASLALDQPIWVQFGVYLGKVVQGDLGASWLSNRPVLAEILDRAPATLELMLWGVFIGAGIGIPVGLRAAFRPDRSFDQFSRFFSLLGFSVPTYWLGLIMLFVFFYLLEWAPPGMGRISLFLEPPPRVTGSYLIDGLIAADWELAASAASQLILPVICVAIIAAAPIIKQTRAIALEVLASDYIRYARAQGLPKREIRAMALRNSATPIVTFIGTEITGLVGTTSLIEYVFAWGGLGQYGLSAIIAGDFAAVQGYVLMLALFSVLVFLIVDIYVTLTEPRAA</sequence>
<evidence type="ECO:0000259" key="8">
    <source>
        <dbReference type="PROSITE" id="PS50928"/>
    </source>
</evidence>
<dbReference type="Gene3D" id="1.10.3720.10">
    <property type="entry name" value="MetI-like"/>
    <property type="match status" value="1"/>
</dbReference>
<dbReference type="OrthoDB" id="9807402at2"/>
<evidence type="ECO:0000313" key="10">
    <source>
        <dbReference type="Proteomes" id="UP000199473"/>
    </source>
</evidence>
<dbReference type="PANTHER" id="PTHR43163">
    <property type="entry name" value="DIPEPTIDE TRANSPORT SYSTEM PERMEASE PROTEIN DPPB-RELATED"/>
    <property type="match status" value="1"/>
</dbReference>
<dbReference type="GO" id="GO:0071916">
    <property type="term" value="F:dipeptide transmembrane transporter activity"/>
    <property type="evidence" value="ECO:0007669"/>
    <property type="project" value="TreeGrafter"/>
</dbReference>
<gene>
    <name evidence="9" type="ORF">SAMN02745775_11495</name>
</gene>
<dbReference type="Proteomes" id="UP000199473">
    <property type="component" value="Unassembled WGS sequence"/>
</dbReference>
<dbReference type="Pfam" id="PF00528">
    <property type="entry name" value="BPD_transp_1"/>
    <property type="match status" value="1"/>
</dbReference>
<dbReference type="CDD" id="cd06261">
    <property type="entry name" value="TM_PBP2"/>
    <property type="match status" value="1"/>
</dbReference>
<dbReference type="SUPFAM" id="SSF161098">
    <property type="entry name" value="MetI-like"/>
    <property type="match status" value="1"/>
</dbReference>
<dbReference type="InterPro" id="IPR035906">
    <property type="entry name" value="MetI-like_sf"/>
</dbReference>
<feature type="transmembrane region" description="Helical" evidence="7">
    <location>
        <begin position="262"/>
        <end position="285"/>
    </location>
</feature>
<dbReference type="Pfam" id="PF19300">
    <property type="entry name" value="BPD_transp_1_N"/>
    <property type="match status" value="1"/>
</dbReference>
<feature type="transmembrane region" description="Helical" evidence="7">
    <location>
        <begin position="136"/>
        <end position="161"/>
    </location>
</feature>
<keyword evidence="3" id="KW-1003">Cell membrane</keyword>
<feature type="transmembrane region" description="Helical" evidence="7">
    <location>
        <begin position="201"/>
        <end position="221"/>
    </location>
</feature>
<evidence type="ECO:0000256" key="3">
    <source>
        <dbReference type="ARBA" id="ARBA00022475"/>
    </source>
</evidence>
<dbReference type="PANTHER" id="PTHR43163:SF6">
    <property type="entry name" value="DIPEPTIDE TRANSPORT SYSTEM PERMEASE PROTEIN DPPB-RELATED"/>
    <property type="match status" value="1"/>
</dbReference>
<comment type="subcellular location">
    <subcellularLocation>
        <location evidence="1 7">Cell membrane</location>
        <topology evidence="1 7">Multi-pass membrane protein</topology>
    </subcellularLocation>
</comment>
<keyword evidence="6 7" id="KW-0472">Membrane</keyword>
<evidence type="ECO:0000256" key="7">
    <source>
        <dbReference type="RuleBase" id="RU363032"/>
    </source>
</evidence>
<keyword evidence="10" id="KW-1185">Reference proteome</keyword>
<evidence type="ECO:0000256" key="1">
    <source>
        <dbReference type="ARBA" id="ARBA00004651"/>
    </source>
</evidence>
<feature type="domain" description="ABC transmembrane type-1" evidence="8">
    <location>
        <begin position="97"/>
        <end position="327"/>
    </location>
</feature>
<evidence type="ECO:0000313" key="9">
    <source>
        <dbReference type="EMBL" id="SFL01344.1"/>
    </source>
</evidence>
<evidence type="ECO:0000256" key="6">
    <source>
        <dbReference type="ARBA" id="ARBA00023136"/>
    </source>
</evidence>
<evidence type="ECO:0000256" key="4">
    <source>
        <dbReference type="ARBA" id="ARBA00022692"/>
    </source>
</evidence>
<protein>
    <submittedName>
        <fullName evidence="9">Peptide/nickel transport system permease protein</fullName>
    </submittedName>
</protein>
<reference evidence="9 10" key="1">
    <citation type="submission" date="2016-10" db="EMBL/GenBank/DDBJ databases">
        <authorList>
            <person name="de Groot N.N."/>
        </authorList>
    </citation>
    <scope>NUCLEOTIDE SEQUENCE [LARGE SCALE GENOMIC DNA]</scope>
    <source>
        <strain evidence="9 10">DSM 19981</strain>
    </source>
</reference>
<evidence type="ECO:0000256" key="2">
    <source>
        <dbReference type="ARBA" id="ARBA00022448"/>
    </source>
</evidence>
<feature type="transmembrane region" description="Helical" evidence="7">
    <location>
        <begin position="103"/>
        <end position="124"/>
    </location>
</feature>
<organism evidence="9 10">
    <name type="scientific">Falsiroseomonas stagni DSM 19981</name>
    <dbReference type="NCBI Taxonomy" id="1123062"/>
    <lineage>
        <taxon>Bacteria</taxon>
        <taxon>Pseudomonadati</taxon>
        <taxon>Pseudomonadota</taxon>
        <taxon>Alphaproteobacteria</taxon>
        <taxon>Acetobacterales</taxon>
        <taxon>Roseomonadaceae</taxon>
        <taxon>Falsiroseomonas</taxon>
    </lineage>
</organism>
<name>A0A1I4E699_9PROT</name>
<dbReference type="InterPro" id="IPR000515">
    <property type="entry name" value="MetI-like"/>
</dbReference>
<keyword evidence="5 7" id="KW-1133">Transmembrane helix</keyword>
<dbReference type="GO" id="GO:0005886">
    <property type="term" value="C:plasma membrane"/>
    <property type="evidence" value="ECO:0007669"/>
    <property type="project" value="UniProtKB-SubCell"/>
</dbReference>
<proteinExistence type="inferred from homology"/>
<dbReference type="PROSITE" id="PS50928">
    <property type="entry name" value="ABC_TM1"/>
    <property type="match status" value="1"/>
</dbReference>
<dbReference type="EMBL" id="FOSQ01000014">
    <property type="protein sequence ID" value="SFL01344.1"/>
    <property type="molecule type" value="Genomic_DNA"/>
</dbReference>
<dbReference type="InterPro" id="IPR045621">
    <property type="entry name" value="BPD_transp_1_N"/>
</dbReference>
<keyword evidence="2 7" id="KW-0813">Transport</keyword>
<feature type="transmembrane region" description="Helical" evidence="7">
    <location>
        <begin position="305"/>
        <end position="329"/>
    </location>
</feature>
<dbReference type="STRING" id="1123062.SAMN02745775_11495"/>
<accession>A0A1I4E699</accession>
<dbReference type="RefSeq" id="WP_092962664.1">
    <property type="nucleotide sequence ID" value="NZ_FOSQ01000014.1"/>
</dbReference>
<evidence type="ECO:0000256" key="5">
    <source>
        <dbReference type="ARBA" id="ARBA00022989"/>
    </source>
</evidence>
<comment type="similarity">
    <text evidence="7">Belongs to the binding-protein-dependent transport system permease family.</text>
</comment>